<evidence type="ECO:0000256" key="6">
    <source>
        <dbReference type="HAMAP-Rule" id="MF_00076"/>
    </source>
</evidence>
<evidence type="ECO:0000256" key="2">
    <source>
        <dbReference type="ARBA" id="ARBA00016664"/>
    </source>
</evidence>
<dbReference type="PANTHER" id="PTHR23133">
    <property type="entry name" value="IMIDAZOLEGLYCEROL-PHOSPHATE DEHYDRATASE HIS7"/>
    <property type="match status" value="1"/>
</dbReference>
<dbReference type="EMBL" id="CAJNOB010000056">
    <property type="protein sequence ID" value="CAF0703547.1"/>
    <property type="molecule type" value="Genomic_DNA"/>
</dbReference>
<reference evidence="7" key="1">
    <citation type="submission" date="2021-02" db="EMBL/GenBank/DDBJ databases">
        <authorList>
            <person name="Cremers G."/>
            <person name="Picone N."/>
        </authorList>
    </citation>
    <scope>NUCLEOTIDE SEQUENCE</scope>
    <source>
        <strain evidence="7">PQ17</strain>
    </source>
</reference>
<dbReference type="PROSITE" id="PS00954">
    <property type="entry name" value="IGP_DEHYDRATASE_1"/>
    <property type="match status" value="1"/>
</dbReference>
<dbReference type="EC" id="4.2.1.19" evidence="6"/>
<dbReference type="InterPro" id="IPR000807">
    <property type="entry name" value="ImidazoleglycerolP_deHydtase"/>
</dbReference>
<dbReference type="AlphaFoldDB" id="A0A8J2FPK8"/>
<evidence type="ECO:0000313" key="7">
    <source>
        <dbReference type="EMBL" id="CAF0703547.1"/>
    </source>
</evidence>
<dbReference type="UniPathway" id="UPA00031">
    <property type="reaction ID" value="UER00011"/>
</dbReference>
<dbReference type="Pfam" id="PF00475">
    <property type="entry name" value="IGPD"/>
    <property type="match status" value="1"/>
</dbReference>
<evidence type="ECO:0000256" key="5">
    <source>
        <dbReference type="ARBA" id="ARBA00023239"/>
    </source>
</evidence>
<evidence type="ECO:0000256" key="1">
    <source>
        <dbReference type="ARBA" id="ARBA00005047"/>
    </source>
</evidence>
<dbReference type="GO" id="GO:0004424">
    <property type="term" value="F:imidazoleglycerol-phosphate dehydratase activity"/>
    <property type="evidence" value="ECO:0007669"/>
    <property type="project" value="UniProtKB-UniRule"/>
</dbReference>
<comment type="caution">
    <text evidence="7">The sequence shown here is derived from an EMBL/GenBank/DDBJ whole genome shotgun (WGS) entry which is preliminary data.</text>
</comment>
<evidence type="ECO:0000256" key="4">
    <source>
        <dbReference type="ARBA" id="ARBA00023102"/>
    </source>
</evidence>
<dbReference type="InterPro" id="IPR020565">
    <property type="entry name" value="ImidazoleglycerP_deHydtase_CS"/>
</dbReference>
<dbReference type="NCBIfam" id="NF002114">
    <property type="entry name" value="PRK00951.2-4"/>
    <property type="match status" value="1"/>
</dbReference>
<sequence>MKERKASVQRKTRETSIHVELNLDGPGKTEITTGIPFFDHMLELLGYHWGVDLQIQAQGDLGVDFHHTVEDTGLTLGQAFHQALGLREGINRYGFCLLPMDETLVQVALDISGRPFLVFRSPRWFPLAHVMVGNFPAQLAEEFFRAFVQQASITLHMEILRTRDVHHCLEGLFKGLGRALRQAVALDPRVIGPPSTKGTL</sequence>
<comment type="catalytic activity">
    <reaction evidence="6">
        <text>D-erythro-1-(imidazol-4-yl)glycerol 3-phosphate = 3-(imidazol-4-yl)-2-oxopropyl phosphate + H2O</text>
        <dbReference type="Rhea" id="RHEA:11040"/>
        <dbReference type="ChEBI" id="CHEBI:15377"/>
        <dbReference type="ChEBI" id="CHEBI:57766"/>
        <dbReference type="ChEBI" id="CHEBI:58278"/>
        <dbReference type="EC" id="4.2.1.19"/>
    </reaction>
</comment>
<dbReference type="Proteomes" id="UP000663859">
    <property type="component" value="Unassembled WGS sequence"/>
</dbReference>
<dbReference type="GO" id="GO:0005737">
    <property type="term" value="C:cytoplasm"/>
    <property type="evidence" value="ECO:0007669"/>
    <property type="project" value="UniProtKB-SubCell"/>
</dbReference>
<evidence type="ECO:0000256" key="3">
    <source>
        <dbReference type="ARBA" id="ARBA00022605"/>
    </source>
</evidence>
<dbReference type="CDD" id="cd07914">
    <property type="entry name" value="IGPD"/>
    <property type="match status" value="1"/>
</dbReference>
<keyword evidence="5 6" id="KW-0456">Lyase</keyword>
<comment type="similarity">
    <text evidence="6">Belongs to the imidazoleglycerol-phosphate dehydratase family.</text>
</comment>
<organism evidence="7 8">
    <name type="scientific">Candidatus Methylacidithermus pantelleriae</name>
    <dbReference type="NCBI Taxonomy" id="2744239"/>
    <lineage>
        <taxon>Bacteria</taxon>
        <taxon>Pseudomonadati</taxon>
        <taxon>Verrucomicrobiota</taxon>
        <taxon>Methylacidiphilae</taxon>
        <taxon>Methylacidiphilales</taxon>
        <taxon>Methylacidiphilaceae</taxon>
        <taxon>Candidatus Methylacidithermus</taxon>
    </lineage>
</organism>
<dbReference type="FunFam" id="3.30.230.40:FF:000001">
    <property type="entry name" value="Imidazoleglycerol-phosphate dehydratase HisB"/>
    <property type="match status" value="1"/>
</dbReference>
<dbReference type="RefSeq" id="WP_174582407.1">
    <property type="nucleotide sequence ID" value="NZ_CAJNOB010000056.1"/>
</dbReference>
<keyword evidence="6" id="KW-0963">Cytoplasm</keyword>
<keyword evidence="3 6" id="KW-0028">Amino-acid biosynthesis</keyword>
<accession>A0A8J2FPK8</accession>
<dbReference type="InterPro" id="IPR038494">
    <property type="entry name" value="IGPD_sf"/>
</dbReference>
<keyword evidence="8" id="KW-1185">Reference proteome</keyword>
<dbReference type="SUPFAM" id="SSF54211">
    <property type="entry name" value="Ribosomal protein S5 domain 2-like"/>
    <property type="match status" value="2"/>
</dbReference>
<dbReference type="Gene3D" id="3.30.230.40">
    <property type="entry name" value="Imidazole glycerol phosphate dehydratase, domain 1"/>
    <property type="match status" value="2"/>
</dbReference>
<evidence type="ECO:0000313" key="8">
    <source>
        <dbReference type="Proteomes" id="UP000663859"/>
    </source>
</evidence>
<name>A0A8J2FPK8_9BACT</name>
<comment type="subcellular location">
    <subcellularLocation>
        <location evidence="6">Cytoplasm</location>
    </subcellularLocation>
</comment>
<protein>
    <recommendedName>
        <fullName evidence="2 6">Imidazoleglycerol-phosphate dehydratase</fullName>
        <shortName evidence="6">IGPD</shortName>
        <ecNumber evidence="6">4.2.1.19</ecNumber>
    </recommendedName>
</protein>
<dbReference type="InterPro" id="IPR020568">
    <property type="entry name" value="Ribosomal_Su5_D2-typ_SF"/>
</dbReference>
<dbReference type="NCBIfam" id="NF002111">
    <property type="entry name" value="PRK00951.2-1"/>
    <property type="match status" value="1"/>
</dbReference>
<dbReference type="GO" id="GO:0000105">
    <property type="term" value="P:L-histidine biosynthetic process"/>
    <property type="evidence" value="ECO:0007669"/>
    <property type="project" value="UniProtKB-UniRule"/>
</dbReference>
<keyword evidence="4 6" id="KW-0368">Histidine biosynthesis</keyword>
<dbReference type="HAMAP" id="MF_00076">
    <property type="entry name" value="HisB"/>
    <property type="match status" value="1"/>
</dbReference>
<comment type="pathway">
    <text evidence="1 6">Amino-acid biosynthesis; L-histidine biosynthesis; L-histidine from 5-phospho-alpha-D-ribose 1-diphosphate: step 6/9.</text>
</comment>
<proteinExistence type="inferred from homology"/>
<dbReference type="FunFam" id="3.30.230.40:FF:000003">
    <property type="entry name" value="Imidazoleglycerol-phosphate dehydratase HisB"/>
    <property type="match status" value="1"/>
</dbReference>
<gene>
    <name evidence="6 7" type="primary">hisB</name>
    <name evidence="7" type="ORF">MPNT_60028</name>
</gene>
<dbReference type="PANTHER" id="PTHR23133:SF2">
    <property type="entry name" value="IMIDAZOLEGLYCEROL-PHOSPHATE DEHYDRATASE"/>
    <property type="match status" value="1"/>
</dbReference>